<feature type="region of interest" description="Disordered" evidence="1">
    <location>
        <begin position="1"/>
        <end position="26"/>
    </location>
</feature>
<feature type="region of interest" description="Disordered" evidence="1">
    <location>
        <begin position="78"/>
        <end position="100"/>
    </location>
</feature>
<evidence type="ECO:0000313" key="2">
    <source>
        <dbReference type="EMBL" id="ORE06166.1"/>
    </source>
</evidence>
<evidence type="ECO:0000256" key="1">
    <source>
        <dbReference type="SAM" id="MobiDB-lite"/>
    </source>
</evidence>
<protein>
    <submittedName>
        <fullName evidence="2">Uncharacterized protein</fullName>
    </submittedName>
</protein>
<name>A0A1X0R2G8_RHIZD</name>
<dbReference type="AlphaFoldDB" id="A0A1X0R2G8"/>
<dbReference type="Proteomes" id="UP000242414">
    <property type="component" value="Unassembled WGS sequence"/>
</dbReference>
<accession>A0A1X0R2G8</accession>
<organism evidence="2">
    <name type="scientific">Rhizopus microsporus var. microsporus</name>
    <dbReference type="NCBI Taxonomy" id="86635"/>
    <lineage>
        <taxon>Eukaryota</taxon>
        <taxon>Fungi</taxon>
        <taxon>Fungi incertae sedis</taxon>
        <taxon>Mucoromycota</taxon>
        <taxon>Mucoromycotina</taxon>
        <taxon>Mucoromycetes</taxon>
        <taxon>Mucorales</taxon>
        <taxon>Mucorineae</taxon>
        <taxon>Rhizopodaceae</taxon>
        <taxon>Rhizopus</taxon>
    </lineage>
</organism>
<gene>
    <name evidence="2" type="ORF">BCV72DRAFT_228610</name>
</gene>
<sequence>MEYTTATTTAANTYQTPTSTVTTASSSSIDDDYVQNLSNELQHTKQLLKQYQIRTEQLMELVKKQTNKITDLREQLKVAQQHNQNHAPSSSNTTNVPPIS</sequence>
<proteinExistence type="predicted"/>
<dbReference type="OrthoDB" id="2285273at2759"/>
<reference evidence="2" key="1">
    <citation type="journal article" date="2016" name="Proc. Natl. Acad. Sci. U.S.A.">
        <title>Lipid metabolic changes in an early divergent fungus govern the establishment of a mutualistic symbiosis with endobacteria.</title>
        <authorList>
            <person name="Lastovetsky O.A."/>
            <person name="Gaspar M.L."/>
            <person name="Mondo S.J."/>
            <person name="LaButti K.M."/>
            <person name="Sandor L."/>
            <person name="Grigoriev I.V."/>
            <person name="Henry S.A."/>
            <person name="Pawlowska T.E."/>
        </authorList>
    </citation>
    <scope>NUCLEOTIDE SEQUENCE [LARGE SCALE GENOMIC DNA]</scope>
    <source>
        <strain evidence="2">ATCC 52814</strain>
    </source>
</reference>
<dbReference type="VEuPathDB" id="FungiDB:BCV72DRAFT_228610"/>
<dbReference type="EMBL" id="KV921928">
    <property type="protein sequence ID" value="ORE06166.1"/>
    <property type="molecule type" value="Genomic_DNA"/>
</dbReference>